<protein>
    <recommendedName>
        <fullName evidence="4">Ubiquitin-like protease family profile domain-containing protein</fullName>
    </recommendedName>
</protein>
<dbReference type="EMBL" id="LKHV02000001">
    <property type="protein sequence ID" value="MCS5708495.1"/>
    <property type="molecule type" value="Genomic_DNA"/>
</dbReference>
<evidence type="ECO:0000313" key="3">
    <source>
        <dbReference type="Proteomes" id="UP000051494"/>
    </source>
</evidence>
<keyword evidence="3" id="KW-1185">Reference proteome</keyword>
<sequence length="357" mass="41072">MLNMFFKPFYWFLGSSEEEQTTVSPQHNHKKRPHSILNQKEKAHHKRPKTRKAEVIDLSIDDSSEDEEAEAASSPSALEFICDKENGLSFSCPSSNLLHEQNLAKLKDKYSRDSTIQSVDPKAEERLRFKKTDIEPEELWMSSILIRKFAQKLEQIHTDFKFIDYGLTIIPFLQDLQSGSETPEALEETQDEGFVQIPLKQILKKAAEQLKGKKHVAISVNDGSHYYSLLADLTDLEYIKIYGSDSLDMLQHHAEYLKNTSTYFSKLHPEAIIAYESFKMPNQQNIYDCGVSLCALMEKHARGEFNLNIFEAFSKQEFFNYSPYRQHIAEVLTIDEAAPEDSDSSNAAKHKKRHAKK</sequence>
<organism evidence="2 3">
    <name type="scientific">Candidatus Berkiella cookevillensis</name>
    <dbReference type="NCBI Taxonomy" id="437022"/>
    <lineage>
        <taxon>Bacteria</taxon>
        <taxon>Pseudomonadati</taxon>
        <taxon>Pseudomonadota</taxon>
        <taxon>Gammaproteobacteria</taxon>
        <taxon>Candidatus Berkiellales</taxon>
        <taxon>Candidatus Berkiellaceae</taxon>
        <taxon>Candidatus Berkiella</taxon>
    </lineage>
</organism>
<evidence type="ECO:0000256" key="1">
    <source>
        <dbReference type="SAM" id="MobiDB-lite"/>
    </source>
</evidence>
<dbReference type="AlphaFoldDB" id="A0AAE3L678"/>
<feature type="compositionally biased region" description="Basic residues" evidence="1">
    <location>
        <begin position="348"/>
        <end position="357"/>
    </location>
</feature>
<evidence type="ECO:0000313" key="2">
    <source>
        <dbReference type="EMBL" id="MCS5708495.1"/>
    </source>
</evidence>
<reference evidence="2" key="2">
    <citation type="submission" date="2021-06" db="EMBL/GenBank/DDBJ databases">
        <title>Genomic Description and Analysis of Intracellular Bacteria, Candidatus Berkiella cookevillensis and Candidatus Berkiella aquae.</title>
        <authorList>
            <person name="Kidane D.T."/>
            <person name="Mehari Y.T."/>
            <person name="Rice F.C."/>
            <person name="Arivett B.A."/>
            <person name="Farone A.L."/>
            <person name="Berk S.G."/>
            <person name="Farone M.B."/>
        </authorList>
    </citation>
    <scope>NUCLEOTIDE SEQUENCE</scope>
    <source>
        <strain evidence="2">CC99</strain>
    </source>
</reference>
<feature type="region of interest" description="Disordered" evidence="1">
    <location>
        <begin position="21"/>
        <end position="52"/>
    </location>
</feature>
<comment type="caution">
    <text evidence="2">The sequence shown here is derived from an EMBL/GenBank/DDBJ whole genome shotgun (WGS) entry which is preliminary data.</text>
</comment>
<evidence type="ECO:0008006" key="4">
    <source>
        <dbReference type="Google" id="ProtNLM"/>
    </source>
</evidence>
<dbReference type="RefSeq" id="WP_057622626.1">
    <property type="nucleotide sequence ID" value="NZ_LKHV02000001.1"/>
</dbReference>
<dbReference type="Gene3D" id="3.40.395.10">
    <property type="entry name" value="Adenoviral Proteinase, Chain A"/>
    <property type="match status" value="1"/>
</dbReference>
<proteinExistence type="predicted"/>
<gene>
    <name evidence="2" type="ORF">CC99x_006190</name>
</gene>
<dbReference type="SUPFAM" id="SSF54001">
    <property type="entry name" value="Cysteine proteinases"/>
    <property type="match status" value="1"/>
</dbReference>
<reference evidence="2" key="1">
    <citation type="journal article" date="2016" name="Genome Announc.">
        <title>Draft Genome Sequences of Two Novel Amoeba-Resistant Intranuclear Bacteria, 'Candidatus Berkiella cookevillensis' and 'Candidatus Berkiella aquae'.</title>
        <authorList>
            <person name="Mehari Y.T."/>
            <person name="Arivett B.A."/>
            <person name="Farone A.L."/>
            <person name="Gunderson J.H."/>
            <person name="Farone M.B."/>
        </authorList>
    </citation>
    <scope>NUCLEOTIDE SEQUENCE</scope>
    <source>
        <strain evidence="2">CC99</strain>
    </source>
</reference>
<dbReference type="InterPro" id="IPR038765">
    <property type="entry name" value="Papain-like_cys_pep_sf"/>
</dbReference>
<name>A0AAE3L678_9GAMM</name>
<feature type="region of interest" description="Disordered" evidence="1">
    <location>
        <begin position="338"/>
        <end position="357"/>
    </location>
</feature>
<accession>A0AAE3L678</accession>
<dbReference type="Proteomes" id="UP000051494">
    <property type="component" value="Unassembled WGS sequence"/>
</dbReference>